<evidence type="ECO:0000313" key="3">
    <source>
        <dbReference type="Proteomes" id="UP000326041"/>
    </source>
</evidence>
<name>A0ABX6ARP3_9ACTN</name>
<dbReference type="Proteomes" id="UP000326041">
    <property type="component" value="Chromosome"/>
</dbReference>
<dbReference type="RefSeq" id="WP_055604669.1">
    <property type="nucleotide sequence ID" value="NZ_CP023697.1"/>
</dbReference>
<proteinExistence type="predicted"/>
<accession>A0ABX6ARP3</accession>
<protein>
    <submittedName>
        <fullName evidence="2">Uncharacterized protein</fullName>
    </submittedName>
</protein>
<keyword evidence="3" id="KW-1185">Reference proteome</keyword>
<evidence type="ECO:0000313" key="2">
    <source>
        <dbReference type="EMBL" id="QEV04659.1"/>
    </source>
</evidence>
<sequence length="76" mass="8143">MIAVNILPPSAQTRIEDWNPAAAIGLTCTDCHPERRDAAPEARPDDEDGTVRREAHDDGADEPFTEPDSPSTSATA</sequence>
<reference evidence="2 3" key="1">
    <citation type="submission" date="2017-09" db="EMBL/GenBank/DDBJ databases">
        <authorList>
            <person name="Lee N."/>
            <person name="Cho B.-K."/>
        </authorList>
    </citation>
    <scope>NUCLEOTIDE SEQUENCE [LARGE SCALE GENOMIC DNA]</scope>
    <source>
        <strain evidence="2 3">ATCC 13879</strain>
    </source>
</reference>
<gene>
    <name evidence="2" type="ORF">CP972_02050</name>
</gene>
<feature type="compositionally biased region" description="Basic and acidic residues" evidence="1">
    <location>
        <begin position="31"/>
        <end position="58"/>
    </location>
</feature>
<dbReference type="GeneID" id="95533369"/>
<feature type="region of interest" description="Disordered" evidence="1">
    <location>
        <begin position="31"/>
        <end position="76"/>
    </location>
</feature>
<organism evidence="2 3">
    <name type="scientific">Streptomyces prasinus</name>
    <dbReference type="NCBI Taxonomy" id="67345"/>
    <lineage>
        <taxon>Bacteria</taxon>
        <taxon>Bacillati</taxon>
        <taxon>Actinomycetota</taxon>
        <taxon>Actinomycetes</taxon>
        <taxon>Kitasatosporales</taxon>
        <taxon>Streptomycetaceae</taxon>
        <taxon>Streptomyces</taxon>
    </lineage>
</organism>
<dbReference type="EMBL" id="CP023697">
    <property type="protein sequence ID" value="QEV04659.1"/>
    <property type="molecule type" value="Genomic_DNA"/>
</dbReference>
<evidence type="ECO:0000256" key="1">
    <source>
        <dbReference type="SAM" id="MobiDB-lite"/>
    </source>
</evidence>